<feature type="transmembrane region" description="Helical" evidence="1">
    <location>
        <begin position="35"/>
        <end position="52"/>
    </location>
</feature>
<feature type="transmembrane region" description="Helical" evidence="1">
    <location>
        <begin position="12"/>
        <end position="29"/>
    </location>
</feature>
<feature type="transmembrane region" description="Helical" evidence="1">
    <location>
        <begin position="59"/>
        <end position="75"/>
    </location>
</feature>
<feature type="transmembrane region" description="Helical" evidence="1">
    <location>
        <begin position="358"/>
        <end position="378"/>
    </location>
</feature>
<dbReference type="EMBL" id="QKZV01000010">
    <property type="protein sequence ID" value="PZX60565.1"/>
    <property type="molecule type" value="Genomic_DNA"/>
</dbReference>
<feature type="transmembrane region" description="Helical" evidence="1">
    <location>
        <begin position="197"/>
        <end position="217"/>
    </location>
</feature>
<feature type="transmembrane region" description="Helical" evidence="1">
    <location>
        <begin position="390"/>
        <end position="409"/>
    </location>
</feature>
<evidence type="ECO:0000313" key="3">
    <source>
        <dbReference type="Proteomes" id="UP000249720"/>
    </source>
</evidence>
<comment type="caution">
    <text evidence="2">The sequence shown here is derived from an EMBL/GenBank/DDBJ whole genome shotgun (WGS) entry which is preliminary data.</text>
</comment>
<feature type="transmembrane region" description="Helical" evidence="1">
    <location>
        <begin position="315"/>
        <end position="338"/>
    </location>
</feature>
<reference evidence="2 3" key="1">
    <citation type="submission" date="2018-06" db="EMBL/GenBank/DDBJ databases">
        <title>Genomic Encyclopedia of Archaeal and Bacterial Type Strains, Phase II (KMG-II): from individual species to whole genera.</title>
        <authorList>
            <person name="Goeker M."/>
        </authorList>
    </citation>
    <scope>NUCLEOTIDE SEQUENCE [LARGE SCALE GENOMIC DNA]</scope>
    <source>
        <strain evidence="2 3">DSM 23241</strain>
    </source>
</reference>
<dbReference type="RefSeq" id="WP_111297074.1">
    <property type="nucleotide sequence ID" value="NZ_QKZV01000010.1"/>
</dbReference>
<proteinExistence type="predicted"/>
<feature type="transmembrane region" description="Helical" evidence="1">
    <location>
        <begin position="237"/>
        <end position="253"/>
    </location>
</feature>
<keyword evidence="1" id="KW-0812">Transmembrane</keyword>
<evidence type="ECO:0000256" key="1">
    <source>
        <dbReference type="SAM" id="Phobius"/>
    </source>
</evidence>
<protein>
    <recommendedName>
        <fullName evidence="4">Oligosaccharide repeat unit polymerase</fullName>
    </recommendedName>
</protein>
<dbReference type="AlphaFoldDB" id="A0A2W7SCI7"/>
<feature type="transmembrane region" description="Helical" evidence="1">
    <location>
        <begin position="171"/>
        <end position="190"/>
    </location>
</feature>
<gene>
    <name evidence="2" type="ORF">LX80_02584</name>
</gene>
<evidence type="ECO:0000313" key="2">
    <source>
        <dbReference type="EMBL" id="PZX60565.1"/>
    </source>
</evidence>
<feature type="transmembrane region" description="Helical" evidence="1">
    <location>
        <begin position="95"/>
        <end position="115"/>
    </location>
</feature>
<name>A0A2W7SCI7_9BACT</name>
<accession>A0A2W7SCI7</accession>
<keyword evidence="1" id="KW-1133">Transmembrane helix</keyword>
<feature type="transmembrane region" description="Helical" evidence="1">
    <location>
        <begin position="135"/>
        <end position="151"/>
    </location>
</feature>
<dbReference type="OrthoDB" id="3035405at2"/>
<dbReference type="Proteomes" id="UP000249720">
    <property type="component" value="Unassembled WGS sequence"/>
</dbReference>
<keyword evidence="1" id="KW-0472">Membrane</keyword>
<organism evidence="2 3">
    <name type="scientific">Hydrotalea sandarakina</name>
    <dbReference type="NCBI Taxonomy" id="1004304"/>
    <lineage>
        <taxon>Bacteria</taxon>
        <taxon>Pseudomonadati</taxon>
        <taxon>Bacteroidota</taxon>
        <taxon>Chitinophagia</taxon>
        <taxon>Chitinophagales</taxon>
        <taxon>Chitinophagaceae</taxon>
        <taxon>Hydrotalea</taxon>
    </lineage>
</organism>
<feature type="transmembrane region" description="Helical" evidence="1">
    <location>
        <begin position="415"/>
        <end position="433"/>
    </location>
</feature>
<evidence type="ECO:0008006" key="4">
    <source>
        <dbReference type="Google" id="ProtNLM"/>
    </source>
</evidence>
<keyword evidence="3" id="KW-1185">Reference proteome</keyword>
<sequence length="446" mass="53172">MLTFKFKRHDFFIFFILILTFYVFNIFNLYLNIGFLKVSYIFVFVISLFQIIKNGKQSKSLFVLLLFIFSYYMKIKEYLFDNIQIFNPSSFDEKIYTFRSIFLYEVFFLIFFLFLDIKNFTSFNLRFSQCKKNSLIFFICIIISLLITILAKNGTNLFSSNNSIGYGENEINATGIIEYNVFFFLIAYLFMPKNKFYFIILLFSILFYCIKNILLGGRIETFQVFLVFLFLRLENKINWFFLLFIIFIFYYLSKLYESVRLNPLELFYTPLNEILLGPFYQKKDVSITNQGEIFSATNRLFSLVDVGVLDLKMRILSFFSFLLSIIVPYSFLPDYAVLSKFLSDKYFTLGGSLIPGYLYVWFGFLGLLISSFLLSYLFNYFANSMNKYHNFYALLFFATTPRWFAYNPLSLIKLNFYGLIIFFLFIQLNKYLISIKISKTNFLESR</sequence>